<organism evidence="1 2">
    <name type="scientific">Psilocybe cubensis</name>
    <name type="common">Psychedelic mushroom</name>
    <name type="synonym">Stropharia cubensis</name>
    <dbReference type="NCBI Taxonomy" id="181762"/>
    <lineage>
        <taxon>Eukaryota</taxon>
        <taxon>Fungi</taxon>
        <taxon>Dikarya</taxon>
        <taxon>Basidiomycota</taxon>
        <taxon>Agaricomycotina</taxon>
        <taxon>Agaricomycetes</taxon>
        <taxon>Agaricomycetidae</taxon>
        <taxon>Agaricales</taxon>
        <taxon>Agaricineae</taxon>
        <taxon>Strophariaceae</taxon>
        <taxon>Psilocybe</taxon>
    </lineage>
</organism>
<comment type="caution">
    <text evidence="1">The sequence shown here is derived from an EMBL/GenBank/DDBJ whole genome shotgun (WGS) entry which is preliminary data.</text>
</comment>
<dbReference type="EMBL" id="JAFIQS020000010">
    <property type="protein sequence ID" value="KAH9477231.1"/>
    <property type="molecule type" value="Genomic_DNA"/>
</dbReference>
<name>A0ACB8GNH6_PSICU</name>
<dbReference type="Proteomes" id="UP000664032">
    <property type="component" value="Unassembled WGS sequence"/>
</dbReference>
<reference evidence="1" key="1">
    <citation type="submission" date="2021-10" db="EMBL/GenBank/DDBJ databases">
        <title>Psilocybe cubensis genome.</title>
        <authorList>
            <person name="Mckernan K.J."/>
            <person name="Crawford S."/>
            <person name="Trippe A."/>
            <person name="Kane L.T."/>
            <person name="Mclaughlin S."/>
        </authorList>
    </citation>
    <scope>NUCLEOTIDE SEQUENCE</scope>
    <source>
        <strain evidence="1">MGC-MH-2018</strain>
    </source>
</reference>
<proteinExistence type="predicted"/>
<accession>A0ACB8GNH6</accession>
<evidence type="ECO:0000313" key="2">
    <source>
        <dbReference type="Proteomes" id="UP000664032"/>
    </source>
</evidence>
<evidence type="ECO:0000313" key="1">
    <source>
        <dbReference type="EMBL" id="KAH9477231.1"/>
    </source>
</evidence>
<sequence length="1505" mass="169533">MTSHIIPSVFWAQKSSETTDQENLIRLSVNIPDIATSCLKCTTAVLDKTLSFRAYPRESLNEAKYAFDLVLYSKVDSEAMVVRQDLPRKCLVITLKKVDKSSRDWPRLQNDEEIPPFVKQDPTPWTNYEEVQSFMNVSHEPQLLIVITDQTQPEYLEQCGIFFLRKFERFGDIQDLKQSILNFEESVKRTPDEHEEMADRLNGLACALQSLFDLTGDLADITKAISTLEDAVRLAHEGDPNLPNIFSNLGILHRCRFKQTKDLGDIDHAVEYHTKALNSTSDDHPRWLNNLVISYEIRFNLSHNLDDLDFVISHFRKMEESCPPSNLPNILTKLGNLYADRFNCTQDINDIDLVVSYHRKAVDNANSNKDILWRSFINLAIAYRTRSEQFHDVHDINLAISFGHQALDCSPHEGPTRLMSLEKLASSYHSRFKNSEQLQDADVSIDYWKQVLDLTSADDPSYPSRLHKLGNAYVSRFELTGSLEDIEAAISYHQKTIDFAPSGHPDLPSWNHGLGFSYTRRFERSGNLLDLDLAIACNKKAADSTHPGHEDLSGFYNGLGHSYGRRFERTGDLLDIDSAISYHKMALECDSSTNNASLCANLGTSYLLRFNRTGDFENINSAISYHEKAVKLTPSNAQNLAVYLSNLGRSYLSRFERTGDLEDNNRALMYNQKAVQSTPPGHSELTRRIHNLGDAHLSRFMVTGDLQDIDYAISYHQKGVDSMPSDHPDLSILLCGLGYSYRVRFEHSKIDQDINHSISYHHKAVDFTPPDHAEYLRYLNLLANAYDTRFRHSHNVEDIDTALILHHKVIDLAPAGHAVLPNWLNNLGTSYELKFDHTQDLCDIDNSIAFIRKALDCAPKDHTARGAWLGNLGNAHGLRFKKTCFIDNIDLSISYFQQAIDLTPATYSILTTMLYSLGISYACRFELCDSQPDIQAAIQAYRKGANAPGTPSARLDAATKAAFISFDYDREGCLSDFSLAIDLLSEVAALSQTISRRHYNLQGHSNLIRAAAGAALDFGRLDLALEWLEQGRCLVWSQINQLRTPIDDLKEKHPNLADRFLNLAKALEHHGTRKVPATVESGINLADDISLQSQALDHTLFAAQYKSLLSEIRSQKNFERFLLPAKAAHILASLPAEGPVIIFNISRTSCDALALVKDSSAPLHVPLTEFDIKQAEALQKILQVDVLDKRDVDNQERGTRRRHERPEPMRYILKELWQKIVWPIIKALGYTASNEPLNRRRIWWCPVGPLAFLPLHAAGIYGSEYCTGSNVRDYVVSSYTPSVRFLLEKMASKPVQSTSTDILLISQPDTPGLNPIPSVRKETHDIQTLFLGTGIETRLLEDTSATKENVMKEMVSHNWVHFACHGVQDHGDALSSGLCLYDGRLGLLDIMQQNIPNKDLAFLSACQTSKGDDRLSEEAVHTAAGMLSAGYRGVVSTMWNISDAYGPRFAIKFYEYIVNNKQSNGNLDCGDAAFALDYATKQVQQCLVDCDSSFSQWVPYVHFGY</sequence>
<keyword evidence="2" id="KW-1185">Reference proteome</keyword>
<protein>
    <submittedName>
        <fullName evidence="1">Uncharacterized protein</fullName>
    </submittedName>
</protein>
<gene>
    <name evidence="1" type="ORF">JR316_0011150</name>
</gene>